<proteinExistence type="predicted"/>
<dbReference type="AlphaFoldDB" id="A0A6M3J0K7"/>
<sequence>MIKITKRDKSKEKEYKFEDLKPGTVFKWTNNEVSLKLENNKCIHLTDCDSDAWFILSDGSIERNNKITEVYGIIDEIIVKEIV</sequence>
<evidence type="ECO:0000313" key="2">
    <source>
        <dbReference type="EMBL" id="QJA74387.1"/>
    </source>
</evidence>
<name>A0A6M3J0K7_9ZZZZ</name>
<gene>
    <name evidence="2" type="ORF">MM415A02025_0009</name>
    <name evidence="1" type="ORF">MM415B00647_0011</name>
</gene>
<evidence type="ECO:0000313" key="1">
    <source>
        <dbReference type="EMBL" id="QJA63138.1"/>
    </source>
</evidence>
<reference evidence="1" key="1">
    <citation type="submission" date="2020-03" db="EMBL/GenBank/DDBJ databases">
        <title>The deep terrestrial virosphere.</title>
        <authorList>
            <person name="Holmfeldt K."/>
            <person name="Nilsson E."/>
            <person name="Simone D."/>
            <person name="Lopez-Fernandez M."/>
            <person name="Wu X."/>
            <person name="de Brujin I."/>
            <person name="Lundin D."/>
            <person name="Andersson A."/>
            <person name="Bertilsson S."/>
            <person name="Dopson M."/>
        </authorList>
    </citation>
    <scope>NUCLEOTIDE SEQUENCE</scope>
    <source>
        <strain evidence="2">MM415A02025</strain>
        <strain evidence="1">MM415B00647</strain>
    </source>
</reference>
<protein>
    <submittedName>
        <fullName evidence="1">Uncharacterized protein</fullName>
    </submittedName>
</protein>
<organism evidence="1">
    <name type="scientific">viral metagenome</name>
    <dbReference type="NCBI Taxonomy" id="1070528"/>
    <lineage>
        <taxon>unclassified sequences</taxon>
        <taxon>metagenomes</taxon>
        <taxon>organismal metagenomes</taxon>
    </lineage>
</organism>
<dbReference type="EMBL" id="MT142094">
    <property type="protein sequence ID" value="QJA74387.1"/>
    <property type="molecule type" value="Genomic_DNA"/>
</dbReference>
<accession>A0A6M3J0K7</accession>
<dbReference type="EMBL" id="MT141491">
    <property type="protein sequence ID" value="QJA63138.1"/>
    <property type="molecule type" value="Genomic_DNA"/>
</dbReference>